<dbReference type="GO" id="GO:0005886">
    <property type="term" value="C:plasma membrane"/>
    <property type="evidence" value="ECO:0007669"/>
    <property type="project" value="TreeGrafter"/>
</dbReference>
<dbReference type="CDD" id="cd00082">
    <property type="entry name" value="HisKA"/>
    <property type="match status" value="1"/>
</dbReference>
<dbReference type="Pfam" id="PF02518">
    <property type="entry name" value="HATPase_c"/>
    <property type="match status" value="1"/>
</dbReference>
<proteinExistence type="predicted"/>
<keyword evidence="10 12" id="KW-0472">Membrane</keyword>
<evidence type="ECO:0000256" key="5">
    <source>
        <dbReference type="ARBA" id="ARBA00022679"/>
    </source>
</evidence>
<dbReference type="PANTHER" id="PTHR45436:SF5">
    <property type="entry name" value="SENSOR HISTIDINE KINASE TRCS"/>
    <property type="match status" value="1"/>
</dbReference>
<evidence type="ECO:0000313" key="14">
    <source>
        <dbReference type="EMBL" id="GHO93880.1"/>
    </source>
</evidence>
<dbReference type="InterPro" id="IPR003594">
    <property type="entry name" value="HATPase_dom"/>
</dbReference>
<comment type="caution">
    <text evidence="14">The sequence shown here is derived from an EMBL/GenBank/DDBJ whole genome shotgun (WGS) entry which is preliminary data.</text>
</comment>
<dbReference type="Pfam" id="PF00512">
    <property type="entry name" value="HisKA"/>
    <property type="match status" value="1"/>
</dbReference>
<gene>
    <name evidence="14" type="ORF">KSF_039280</name>
</gene>
<dbReference type="InterPro" id="IPR050428">
    <property type="entry name" value="TCS_sensor_his_kinase"/>
</dbReference>
<evidence type="ECO:0000256" key="6">
    <source>
        <dbReference type="ARBA" id="ARBA00022692"/>
    </source>
</evidence>
<evidence type="ECO:0000259" key="13">
    <source>
        <dbReference type="PROSITE" id="PS50109"/>
    </source>
</evidence>
<evidence type="ECO:0000256" key="7">
    <source>
        <dbReference type="ARBA" id="ARBA00022777"/>
    </source>
</evidence>
<keyword evidence="9" id="KW-0902">Two-component regulatory system</keyword>
<dbReference type="InterPro" id="IPR036097">
    <property type="entry name" value="HisK_dim/P_sf"/>
</dbReference>
<dbReference type="PANTHER" id="PTHR45436">
    <property type="entry name" value="SENSOR HISTIDINE KINASE YKOH"/>
    <property type="match status" value="1"/>
</dbReference>
<evidence type="ECO:0000256" key="11">
    <source>
        <dbReference type="SAM" id="MobiDB-lite"/>
    </source>
</evidence>
<protein>
    <recommendedName>
        <fullName evidence="3">histidine kinase</fullName>
        <ecNumber evidence="3">2.7.13.3</ecNumber>
    </recommendedName>
</protein>
<keyword evidence="7" id="KW-0418">Kinase</keyword>
<evidence type="ECO:0000256" key="3">
    <source>
        <dbReference type="ARBA" id="ARBA00012438"/>
    </source>
</evidence>
<name>A0A8J3N362_9CHLR</name>
<feature type="region of interest" description="Disordered" evidence="11">
    <location>
        <begin position="65"/>
        <end position="86"/>
    </location>
</feature>
<reference evidence="14" key="1">
    <citation type="submission" date="2020-10" db="EMBL/GenBank/DDBJ databases">
        <title>Taxonomic study of unclassified bacteria belonging to the class Ktedonobacteria.</title>
        <authorList>
            <person name="Yabe S."/>
            <person name="Wang C.M."/>
            <person name="Zheng Y."/>
            <person name="Sakai Y."/>
            <person name="Cavaletti L."/>
            <person name="Monciardini P."/>
            <person name="Donadio S."/>
        </authorList>
    </citation>
    <scope>NUCLEOTIDE SEQUENCE</scope>
    <source>
        <strain evidence="14">ID150040</strain>
    </source>
</reference>
<keyword evidence="8 12" id="KW-1133">Transmembrane helix</keyword>
<feature type="transmembrane region" description="Helical" evidence="12">
    <location>
        <begin position="12"/>
        <end position="32"/>
    </location>
</feature>
<dbReference type="Gene3D" id="3.30.565.10">
    <property type="entry name" value="Histidine kinase-like ATPase, C-terminal domain"/>
    <property type="match status" value="1"/>
</dbReference>
<dbReference type="InterPro" id="IPR003661">
    <property type="entry name" value="HisK_dim/P_dom"/>
</dbReference>
<evidence type="ECO:0000256" key="10">
    <source>
        <dbReference type="ARBA" id="ARBA00023136"/>
    </source>
</evidence>
<evidence type="ECO:0000256" key="4">
    <source>
        <dbReference type="ARBA" id="ARBA00022553"/>
    </source>
</evidence>
<dbReference type="SUPFAM" id="SSF47384">
    <property type="entry name" value="Homodimeric domain of signal transducing histidine kinase"/>
    <property type="match status" value="1"/>
</dbReference>
<keyword evidence="6 12" id="KW-0812">Transmembrane</keyword>
<feature type="transmembrane region" description="Helical" evidence="12">
    <location>
        <begin position="178"/>
        <end position="202"/>
    </location>
</feature>
<keyword evidence="15" id="KW-1185">Reference proteome</keyword>
<feature type="domain" description="Histidine kinase" evidence="13">
    <location>
        <begin position="222"/>
        <end position="441"/>
    </location>
</feature>
<dbReference type="AlphaFoldDB" id="A0A8J3N362"/>
<dbReference type="InterPro" id="IPR004358">
    <property type="entry name" value="Sig_transdc_His_kin-like_C"/>
</dbReference>
<sequence length="458" mass="49800">MFRGVRLRLTLWYCSVLAVALVLFGAALYVGVEQVLFRSTQNYLTEHALERARQWQYAPIAPCSSMSSSPIFRRDPDPSPYNGERPAEPDPNLMVACFDQNGMLIGSVSGGQTSTAFLSNALAKKAWQTGQAVNDIVDGGGSIGPIYRCAQIITVRGSQQIVLQVGTSVAVQEDTLHILLTLLLILGMLALIGAGLGGLFLAHRALEPTRQAFTRQQRFIADASHELRTPLTLLHADADVLLRGRKHLAEEDVMLLEDIVSEVNHMATLTNRMLTLARLDAGDIDHHREHEVVYLDHVTQAVVQRVKAFAEQQEITLKIESQDSPCVIGDSSLLEQAVLVLIDNAIKYNKSGGSISILTAIRDNDALVEVRDTGVGIAPKHLPHLGERFYRVDKARSREAGGTGLGLSIAHGIAKVHNGTLTLTSVPGEGTTATLRLPQARNTSIQKPTPMETPNNVL</sequence>
<dbReference type="SUPFAM" id="SSF55874">
    <property type="entry name" value="ATPase domain of HSP90 chaperone/DNA topoisomerase II/histidine kinase"/>
    <property type="match status" value="1"/>
</dbReference>
<dbReference type="SMART" id="SM00387">
    <property type="entry name" value="HATPase_c"/>
    <property type="match status" value="1"/>
</dbReference>
<dbReference type="EC" id="2.7.13.3" evidence="3"/>
<evidence type="ECO:0000256" key="2">
    <source>
        <dbReference type="ARBA" id="ARBA00004370"/>
    </source>
</evidence>
<keyword evidence="4" id="KW-0597">Phosphoprotein</keyword>
<dbReference type="Gene3D" id="1.10.287.130">
    <property type="match status" value="1"/>
</dbReference>
<dbReference type="SMART" id="SM00388">
    <property type="entry name" value="HisKA"/>
    <property type="match status" value="1"/>
</dbReference>
<comment type="subcellular location">
    <subcellularLocation>
        <location evidence="2">Membrane</location>
    </subcellularLocation>
</comment>
<evidence type="ECO:0000313" key="15">
    <source>
        <dbReference type="Proteomes" id="UP000597444"/>
    </source>
</evidence>
<dbReference type="PROSITE" id="PS50109">
    <property type="entry name" value="HIS_KIN"/>
    <property type="match status" value="1"/>
</dbReference>
<dbReference type="InterPro" id="IPR005467">
    <property type="entry name" value="His_kinase_dom"/>
</dbReference>
<keyword evidence="5" id="KW-0808">Transferase</keyword>
<evidence type="ECO:0000256" key="9">
    <source>
        <dbReference type="ARBA" id="ARBA00023012"/>
    </source>
</evidence>
<dbReference type="FunFam" id="3.30.565.10:FF:000006">
    <property type="entry name" value="Sensor histidine kinase WalK"/>
    <property type="match status" value="1"/>
</dbReference>
<dbReference type="EMBL" id="BNJK01000001">
    <property type="protein sequence ID" value="GHO93880.1"/>
    <property type="molecule type" value="Genomic_DNA"/>
</dbReference>
<evidence type="ECO:0000256" key="1">
    <source>
        <dbReference type="ARBA" id="ARBA00000085"/>
    </source>
</evidence>
<dbReference type="PRINTS" id="PR00344">
    <property type="entry name" value="BCTRLSENSOR"/>
</dbReference>
<dbReference type="Proteomes" id="UP000597444">
    <property type="component" value="Unassembled WGS sequence"/>
</dbReference>
<evidence type="ECO:0000256" key="12">
    <source>
        <dbReference type="SAM" id="Phobius"/>
    </source>
</evidence>
<comment type="catalytic activity">
    <reaction evidence="1">
        <text>ATP + protein L-histidine = ADP + protein N-phospho-L-histidine.</text>
        <dbReference type="EC" id="2.7.13.3"/>
    </reaction>
</comment>
<dbReference type="InterPro" id="IPR036890">
    <property type="entry name" value="HATPase_C_sf"/>
</dbReference>
<dbReference type="GO" id="GO:0000155">
    <property type="term" value="F:phosphorelay sensor kinase activity"/>
    <property type="evidence" value="ECO:0007669"/>
    <property type="project" value="InterPro"/>
</dbReference>
<evidence type="ECO:0000256" key="8">
    <source>
        <dbReference type="ARBA" id="ARBA00022989"/>
    </source>
</evidence>
<accession>A0A8J3N362</accession>
<organism evidence="14 15">
    <name type="scientific">Reticulibacter mediterranei</name>
    <dbReference type="NCBI Taxonomy" id="2778369"/>
    <lineage>
        <taxon>Bacteria</taxon>
        <taxon>Bacillati</taxon>
        <taxon>Chloroflexota</taxon>
        <taxon>Ktedonobacteria</taxon>
        <taxon>Ktedonobacterales</taxon>
        <taxon>Reticulibacteraceae</taxon>
        <taxon>Reticulibacter</taxon>
    </lineage>
</organism>